<name>A0A6J4J3D4_9ACTN</name>
<evidence type="ECO:0000313" key="5">
    <source>
        <dbReference type="EMBL" id="CAA9269268.1"/>
    </source>
</evidence>
<dbReference type="InterPro" id="IPR050109">
    <property type="entry name" value="HTH-type_TetR-like_transc_reg"/>
</dbReference>
<evidence type="ECO:0000256" key="1">
    <source>
        <dbReference type="ARBA" id="ARBA00023125"/>
    </source>
</evidence>
<dbReference type="InterPro" id="IPR001647">
    <property type="entry name" value="HTH_TetR"/>
</dbReference>
<dbReference type="EMBL" id="CADCTF010000156">
    <property type="protein sequence ID" value="CAA9269268.1"/>
    <property type="molecule type" value="Genomic_DNA"/>
</dbReference>
<dbReference type="PROSITE" id="PS50977">
    <property type="entry name" value="HTH_TETR_2"/>
    <property type="match status" value="1"/>
</dbReference>
<evidence type="ECO:0000259" key="4">
    <source>
        <dbReference type="PROSITE" id="PS50977"/>
    </source>
</evidence>
<dbReference type="AlphaFoldDB" id="A0A6J4J3D4"/>
<feature type="domain" description="HTH tetR-type" evidence="4">
    <location>
        <begin position="12"/>
        <end position="72"/>
    </location>
</feature>
<dbReference type="PRINTS" id="PR00455">
    <property type="entry name" value="HTHTETR"/>
</dbReference>
<feature type="DNA-binding region" description="H-T-H motif" evidence="2">
    <location>
        <begin position="35"/>
        <end position="54"/>
    </location>
</feature>
<dbReference type="GO" id="GO:0003700">
    <property type="term" value="F:DNA-binding transcription factor activity"/>
    <property type="evidence" value="ECO:0007669"/>
    <property type="project" value="TreeGrafter"/>
</dbReference>
<evidence type="ECO:0000256" key="2">
    <source>
        <dbReference type="PROSITE-ProRule" id="PRU00335"/>
    </source>
</evidence>
<accession>A0A6J4J3D4</accession>
<proteinExistence type="predicted"/>
<dbReference type="PANTHER" id="PTHR30055">
    <property type="entry name" value="HTH-TYPE TRANSCRIPTIONAL REGULATOR RUTR"/>
    <property type="match status" value="1"/>
</dbReference>
<dbReference type="InterPro" id="IPR036271">
    <property type="entry name" value="Tet_transcr_reg_TetR-rel_C_sf"/>
</dbReference>
<dbReference type="Pfam" id="PF00440">
    <property type="entry name" value="TetR_N"/>
    <property type="match status" value="1"/>
</dbReference>
<dbReference type="SUPFAM" id="SSF46689">
    <property type="entry name" value="Homeodomain-like"/>
    <property type="match status" value="1"/>
</dbReference>
<protein>
    <submittedName>
        <fullName evidence="5">Transcriptional regulator, AcrR family</fullName>
    </submittedName>
</protein>
<feature type="region of interest" description="Disordered" evidence="3">
    <location>
        <begin position="202"/>
        <end position="234"/>
    </location>
</feature>
<keyword evidence="1 2" id="KW-0238">DNA-binding</keyword>
<gene>
    <name evidence="5" type="ORF">AVDCRST_MAG50-3381</name>
</gene>
<evidence type="ECO:0000256" key="3">
    <source>
        <dbReference type="SAM" id="MobiDB-lite"/>
    </source>
</evidence>
<dbReference type="GO" id="GO:0000976">
    <property type="term" value="F:transcription cis-regulatory region binding"/>
    <property type="evidence" value="ECO:0007669"/>
    <property type="project" value="TreeGrafter"/>
</dbReference>
<dbReference type="InterPro" id="IPR009057">
    <property type="entry name" value="Homeodomain-like_sf"/>
</dbReference>
<dbReference type="PANTHER" id="PTHR30055:SF226">
    <property type="entry name" value="HTH-TYPE TRANSCRIPTIONAL REGULATOR PKSA"/>
    <property type="match status" value="1"/>
</dbReference>
<dbReference type="SUPFAM" id="SSF48498">
    <property type="entry name" value="Tetracyclin repressor-like, C-terminal domain"/>
    <property type="match status" value="1"/>
</dbReference>
<dbReference type="Gene3D" id="1.10.357.10">
    <property type="entry name" value="Tetracycline Repressor, domain 2"/>
    <property type="match status" value="1"/>
</dbReference>
<reference evidence="5" key="1">
    <citation type="submission" date="2020-02" db="EMBL/GenBank/DDBJ databases">
        <authorList>
            <person name="Meier V. D."/>
        </authorList>
    </citation>
    <scope>NUCLEOTIDE SEQUENCE</scope>
    <source>
        <strain evidence="5">AVDCRST_MAG50</strain>
    </source>
</reference>
<sequence>MSAVERSADGRVSTRERLLEAAMEVFWERGYERAGVQEIARRAGLTTGAIYGNFRGKADLLFGAIGARAHFEIDQLFRSPSERGGEILADLGVHLLDRECDPKAGLLVEAFVAARRDPDLAELVRGMIDEQADGIGALVDRARLEGDVSGTVDRDAVVRFSLVLALGSLLFNELGIQAPAADQWSALIRRFVDSLAVDAPADVRSTEANDVEPGDLAGSETSGGTAARQEGTPR</sequence>
<organism evidence="5">
    <name type="scientific">uncultured Acidimicrobiales bacterium</name>
    <dbReference type="NCBI Taxonomy" id="310071"/>
    <lineage>
        <taxon>Bacteria</taxon>
        <taxon>Bacillati</taxon>
        <taxon>Actinomycetota</taxon>
        <taxon>Acidimicrobiia</taxon>
        <taxon>Acidimicrobiales</taxon>
        <taxon>environmental samples</taxon>
    </lineage>
</organism>